<evidence type="ECO:0000313" key="3">
    <source>
        <dbReference type="EMBL" id="QAY60948.1"/>
    </source>
</evidence>
<sequence>MSDSTPRPERPRPQYGEYASAQEQRARIRTPLYDEPVAASPTPAPVRPALTPPARWASSDAQKTAARQSVNRMITIALLAYGAFEVVRSVFGFLDPTATYDALYRMIGVPGSFSATSAVQPWLTISLVVLIGGYLVTALVSVLAMRAGRRSWWIPLVGAVVTYAVVSVLLTVPVYGDPAFQEYLSGLLENPQ</sequence>
<keyword evidence="4" id="KW-1185">Reference proteome</keyword>
<feature type="region of interest" description="Disordered" evidence="1">
    <location>
        <begin position="1"/>
        <end position="61"/>
    </location>
</feature>
<keyword evidence="2" id="KW-0472">Membrane</keyword>
<reference evidence="3 4" key="1">
    <citation type="submission" date="2019-01" db="EMBL/GenBank/DDBJ databases">
        <title>Genome sequencing of strain DFW100M-13.</title>
        <authorList>
            <person name="Heo J."/>
            <person name="Kim S.-J."/>
            <person name="Kim J.-S."/>
            <person name="Hong S.-B."/>
            <person name="Kwon S.-W."/>
        </authorList>
    </citation>
    <scope>NUCLEOTIDE SEQUENCE [LARGE SCALE GENOMIC DNA]</scope>
    <source>
        <strain evidence="3 4">DFW100M-13</strain>
    </source>
</reference>
<dbReference type="EMBL" id="CP035494">
    <property type="protein sequence ID" value="QAY60948.1"/>
    <property type="molecule type" value="Genomic_DNA"/>
</dbReference>
<protein>
    <submittedName>
        <fullName evidence="3">Uncharacterized protein</fullName>
    </submittedName>
</protein>
<dbReference type="OrthoDB" id="5083906at2"/>
<evidence type="ECO:0000313" key="4">
    <source>
        <dbReference type="Proteomes" id="UP000293995"/>
    </source>
</evidence>
<evidence type="ECO:0000256" key="2">
    <source>
        <dbReference type="SAM" id="Phobius"/>
    </source>
</evidence>
<organism evidence="3 4">
    <name type="scientific">Microbacterium protaetiae</name>
    <dbReference type="NCBI Taxonomy" id="2509458"/>
    <lineage>
        <taxon>Bacteria</taxon>
        <taxon>Bacillati</taxon>
        <taxon>Actinomycetota</taxon>
        <taxon>Actinomycetes</taxon>
        <taxon>Micrococcales</taxon>
        <taxon>Microbacteriaceae</taxon>
        <taxon>Microbacterium</taxon>
    </lineage>
</organism>
<dbReference type="KEGG" id="mprt:ET475_13755"/>
<feature type="transmembrane region" description="Helical" evidence="2">
    <location>
        <begin position="152"/>
        <end position="175"/>
    </location>
</feature>
<keyword evidence="2" id="KW-1133">Transmembrane helix</keyword>
<proteinExistence type="predicted"/>
<feature type="transmembrane region" description="Helical" evidence="2">
    <location>
        <begin position="122"/>
        <end position="145"/>
    </location>
</feature>
<feature type="compositionally biased region" description="Basic and acidic residues" evidence="1">
    <location>
        <begin position="1"/>
        <end position="12"/>
    </location>
</feature>
<keyword evidence="2" id="KW-0812">Transmembrane</keyword>
<gene>
    <name evidence="3" type="ORF">ET475_13755</name>
</gene>
<dbReference type="Pfam" id="PF19779">
    <property type="entry name" value="DUF6264"/>
    <property type="match status" value="1"/>
</dbReference>
<evidence type="ECO:0000256" key="1">
    <source>
        <dbReference type="SAM" id="MobiDB-lite"/>
    </source>
</evidence>
<accession>A0A4P6ESJ5</accession>
<name>A0A4P6ESJ5_9MICO</name>
<dbReference type="AlphaFoldDB" id="A0A4P6ESJ5"/>
<dbReference type="RefSeq" id="WP_129391409.1">
    <property type="nucleotide sequence ID" value="NZ_CP035494.1"/>
</dbReference>
<dbReference type="Proteomes" id="UP000293995">
    <property type="component" value="Chromosome"/>
</dbReference>
<feature type="transmembrane region" description="Helical" evidence="2">
    <location>
        <begin position="73"/>
        <end position="94"/>
    </location>
</feature>
<dbReference type="InterPro" id="IPR046231">
    <property type="entry name" value="DUF6264"/>
</dbReference>